<accession>A0A9R1WQ54</accession>
<sequence>MVKLITMKMGKLLILHEEIVMISISTYVTHDDNPQSDLEIGQVQYLSLNKDVDLPSRILDSHAWIESQYVYNIQSFTTLLEKI</sequence>
<proteinExistence type="predicted"/>
<gene>
    <name evidence="1" type="ORF">LSAT_V11C900478510</name>
</gene>
<keyword evidence="2" id="KW-1185">Reference proteome</keyword>
<name>A0A9R1WQ54_LACSA</name>
<protein>
    <submittedName>
        <fullName evidence="1">Uncharacterized protein</fullName>
    </submittedName>
</protein>
<evidence type="ECO:0000313" key="2">
    <source>
        <dbReference type="Proteomes" id="UP000235145"/>
    </source>
</evidence>
<evidence type="ECO:0000313" key="1">
    <source>
        <dbReference type="EMBL" id="KAJ0186760.1"/>
    </source>
</evidence>
<reference evidence="1 2" key="1">
    <citation type="journal article" date="2017" name="Nat. Commun.">
        <title>Genome assembly with in vitro proximity ligation data and whole-genome triplication in lettuce.</title>
        <authorList>
            <person name="Reyes-Chin-Wo S."/>
            <person name="Wang Z."/>
            <person name="Yang X."/>
            <person name="Kozik A."/>
            <person name="Arikit S."/>
            <person name="Song C."/>
            <person name="Xia L."/>
            <person name="Froenicke L."/>
            <person name="Lavelle D.O."/>
            <person name="Truco M.J."/>
            <person name="Xia R."/>
            <person name="Zhu S."/>
            <person name="Xu C."/>
            <person name="Xu H."/>
            <person name="Xu X."/>
            <person name="Cox K."/>
            <person name="Korf I."/>
            <person name="Meyers B.C."/>
            <person name="Michelmore R.W."/>
        </authorList>
    </citation>
    <scope>NUCLEOTIDE SEQUENCE [LARGE SCALE GENOMIC DNA]</scope>
    <source>
        <strain evidence="2">cv. Salinas</strain>
        <tissue evidence="1">Seedlings</tissue>
    </source>
</reference>
<dbReference type="EMBL" id="NBSK02000009">
    <property type="protein sequence ID" value="KAJ0186760.1"/>
    <property type="molecule type" value="Genomic_DNA"/>
</dbReference>
<organism evidence="1 2">
    <name type="scientific">Lactuca sativa</name>
    <name type="common">Garden lettuce</name>
    <dbReference type="NCBI Taxonomy" id="4236"/>
    <lineage>
        <taxon>Eukaryota</taxon>
        <taxon>Viridiplantae</taxon>
        <taxon>Streptophyta</taxon>
        <taxon>Embryophyta</taxon>
        <taxon>Tracheophyta</taxon>
        <taxon>Spermatophyta</taxon>
        <taxon>Magnoliopsida</taxon>
        <taxon>eudicotyledons</taxon>
        <taxon>Gunneridae</taxon>
        <taxon>Pentapetalae</taxon>
        <taxon>asterids</taxon>
        <taxon>campanulids</taxon>
        <taxon>Asterales</taxon>
        <taxon>Asteraceae</taxon>
        <taxon>Cichorioideae</taxon>
        <taxon>Cichorieae</taxon>
        <taxon>Lactucinae</taxon>
        <taxon>Lactuca</taxon>
    </lineage>
</organism>
<dbReference type="Proteomes" id="UP000235145">
    <property type="component" value="Unassembled WGS sequence"/>
</dbReference>
<comment type="caution">
    <text evidence="1">The sequence shown here is derived from an EMBL/GenBank/DDBJ whole genome shotgun (WGS) entry which is preliminary data.</text>
</comment>
<dbReference type="AlphaFoldDB" id="A0A9R1WQ54"/>